<dbReference type="AlphaFoldDB" id="A0A2T9YJX5"/>
<reference evidence="2 3" key="1">
    <citation type="journal article" date="2018" name="MBio">
        <title>Comparative Genomics Reveals the Core Gene Toolbox for the Fungus-Insect Symbiosis.</title>
        <authorList>
            <person name="Wang Y."/>
            <person name="Stata M."/>
            <person name="Wang W."/>
            <person name="Stajich J.E."/>
            <person name="White M.M."/>
            <person name="Moncalvo J.M."/>
        </authorList>
    </citation>
    <scope>NUCLEOTIDE SEQUENCE [LARGE SCALE GENOMIC DNA]</scope>
    <source>
        <strain evidence="2 3">AUS-77-4</strain>
    </source>
</reference>
<dbReference type="GO" id="GO:0005968">
    <property type="term" value="C:Rab-protein geranylgeranyltransferase complex"/>
    <property type="evidence" value="ECO:0007669"/>
    <property type="project" value="TreeGrafter"/>
</dbReference>
<evidence type="ECO:0000256" key="1">
    <source>
        <dbReference type="ARBA" id="ARBA00005593"/>
    </source>
</evidence>
<dbReference type="EMBL" id="MBFT01000354">
    <property type="protein sequence ID" value="PVU92635.1"/>
    <property type="molecule type" value="Genomic_DNA"/>
</dbReference>
<dbReference type="GO" id="GO:0007264">
    <property type="term" value="P:small GTPase-mediated signal transduction"/>
    <property type="evidence" value="ECO:0007669"/>
    <property type="project" value="InterPro"/>
</dbReference>
<name>A0A2T9YJX5_9FUNG</name>
<dbReference type="PRINTS" id="PR00891">
    <property type="entry name" value="RABGDIREP"/>
</dbReference>
<dbReference type="GO" id="GO:0005829">
    <property type="term" value="C:cytosol"/>
    <property type="evidence" value="ECO:0007669"/>
    <property type="project" value="TreeGrafter"/>
</dbReference>
<dbReference type="GO" id="GO:0016192">
    <property type="term" value="P:vesicle-mediated transport"/>
    <property type="evidence" value="ECO:0007669"/>
    <property type="project" value="TreeGrafter"/>
</dbReference>
<dbReference type="SUPFAM" id="SSF51905">
    <property type="entry name" value="FAD/NAD(P)-binding domain"/>
    <property type="match status" value="1"/>
</dbReference>
<proteinExistence type="inferred from homology"/>
<gene>
    <name evidence="2" type="ORF">BB559_003648</name>
</gene>
<accession>A0A2T9YJX5</accession>
<dbReference type="Gene3D" id="3.30.519.10">
    <property type="entry name" value="Guanine Nucleotide Dissociation Inhibitor, domain 2"/>
    <property type="match status" value="1"/>
</dbReference>
<keyword evidence="3" id="KW-1185">Reference proteome</keyword>
<evidence type="ECO:0000313" key="3">
    <source>
        <dbReference type="Proteomes" id="UP000245699"/>
    </source>
</evidence>
<dbReference type="GO" id="GO:0005092">
    <property type="term" value="F:GDP-dissociation inhibitor activity"/>
    <property type="evidence" value="ECO:0007669"/>
    <property type="project" value="InterPro"/>
</dbReference>
<protein>
    <recommendedName>
        <fullName evidence="4">Rab proteins geranylgeranyltransferase component</fullName>
    </recommendedName>
</protein>
<dbReference type="Gene3D" id="3.50.50.60">
    <property type="entry name" value="FAD/NAD(P)-binding domain"/>
    <property type="match status" value="2"/>
</dbReference>
<dbReference type="PANTHER" id="PTHR11787">
    <property type="entry name" value="RAB GDP-DISSOCIATION INHIBITOR"/>
    <property type="match status" value="1"/>
</dbReference>
<dbReference type="STRING" id="61424.A0A2T9YJX5"/>
<comment type="similarity">
    <text evidence="1">Belongs to the Rab GDI family.</text>
</comment>
<evidence type="ECO:0000313" key="2">
    <source>
        <dbReference type="EMBL" id="PVU92635.1"/>
    </source>
</evidence>
<dbReference type="InterPro" id="IPR036188">
    <property type="entry name" value="FAD/NAD-bd_sf"/>
</dbReference>
<dbReference type="GO" id="GO:0005634">
    <property type="term" value="C:nucleus"/>
    <property type="evidence" value="ECO:0007669"/>
    <property type="project" value="TreeGrafter"/>
</dbReference>
<evidence type="ECO:0008006" key="4">
    <source>
        <dbReference type="Google" id="ProtNLM"/>
    </source>
</evidence>
<dbReference type="Pfam" id="PF00996">
    <property type="entry name" value="GDI"/>
    <property type="match status" value="2"/>
</dbReference>
<dbReference type="Proteomes" id="UP000245699">
    <property type="component" value="Unassembled WGS sequence"/>
</dbReference>
<organism evidence="2 3">
    <name type="scientific">Furculomyces boomerangus</name>
    <dbReference type="NCBI Taxonomy" id="61424"/>
    <lineage>
        <taxon>Eukaryota</taxon>
        <taxon>Fungi</taxon>
        <taxon>Fungi incertae sedis</taxon>
        <taxon>Zoopagomycota</taxon>
        <taxon>Kickxellomycotina</taxon>
        <taxon>Harpellomycetes</taxon>
        <taxon>Harpellales</taxon>
        <taxon>Harpellaceae</taxon>
        <taxon>Furculomyces</taxon>
    </lineage>
</organism>
<dbReference type="InterPro" id="IPR018203">
    <property type="entry name" value="GDP_dissociation_inhibitor"/>
</dbReference>
<dbReference type="PANTHER" id="PTHR11787:SF4">
    <property type="entry name" value="CHM, RAB ESCORT PROTEIN 1"/>
    <property type="match status" value="1"/>
</dbReference>
<sequence>MSQEYTFEAFDTIIFGTGITEALISSALSKAKHKVLHLSDKKNYGESKVSFEFVDFIEELIENESEEYENVEITFNPFKISDKESKNLDIKLDSLDVKNETLDTTKCSQKTKQLLDKIINSSINVINFDGVDSIENLEKLTKCSKMYYIENYPVLVKSRSSFVNLLISTNLGQFLEFKGLDGNYIQWDNTCSKVPDSKQAVFSDPFLTLKERLALSKFIKYIENTKLNGFENSLDQEYLNIHNLLEKKFNINGRSLAALAYSICGSSSKKSDVLPSDGCKSILNYVESIGRFGDMAYLYPLYGGSSEFSQVFCRSSAVAGGTFIMDAKTTKIGESDTRYLFEIEGMLKAEAKHLVVSPRYCATILNKAPQKSDAYKTIKQSFEQLALSKFIVKTENEDDDTQSDENSYSKDVEREIEVVFSVYYTRLEYKSLEVEVDENIHLPKDEANNFDLDNCIKEANKVLQKINPDIELV</sequence>
<dbReference type="OrthoDB" id="1923006at2759"/>
<comment type="caution">
    <text evidence="2">The sequence shown here is derived from an EMBL/GenBank/DDBJ whole genome shotgun (WGS) entry which is preliminary data.</text>
</comment>